<dbReference type="Pfam" id="PF13585">
    <property type="entry name" value="CHU_C"/>
    <property type="match status" value="1"/>
</dbReference>
<gene>
    <name evidence="1" type="ORF">J2Z56_002417</name>
    <name evidence="2" type="ORF">J2Z57_003440</name>
</gene>
<dbReference type="InterPro" id="IPR026341">
    <property type="entry name" value="T9SS_type_B"/>
</dbReference>
<organism evidence="1 3">
    <name type="scientific">Formosa algae</name>
    <dbReference type="NCBI Taxonomy" id="225843"/>
    <lineage>
        <taxon>Bacteria</taxon>
        <taxon>Pseudomonadati</taxon>
        <taxon>Bacteroidota</taxon>
        <taxon>Flavobacteriia</taxon>
        <taxon>Flavobacteriales</taxon>
        <taxon>Flavobacteriaceae</taxon>
        <taxon>Formosa</taxon>
    </lineage>
</organism>
<dbReference type="EMBL" id="JAUSUU010000012">
    <property type="protein sequence ID" value="MDQ0336981.1"/>
    <property type="molecule type" value="Genomic_DNA"/>
</dbReference>
<evidence type="ECO:0000313" key="1">
    <source>
        <dbReference type="EMBL" id="MBP1840489.1"/>
    </source>
</evidence>
<proteinExistence type="predicted"/>
<dbReference type="EMBL" id="JAGGJQ010000006">
    <property type="protein sequence ID" value="MBP1840489.1"/>
    <property type="molecule type" value="Genomic_DNA"/>
</dbReference>
<dbReference type="Proteomes" id="UP001231587">
    <property type="component" value="Unassembled WGS sequence"/>
</dbReference>
<accession>A0A9X0YKW9</accession>
<name>A0A9X0YKW9_9FLAO</name>
<keyword evidence="4" id="KW-1185">Reference proteome</keyword>
<evidence type="ECO:0000313" key="4">
    <source>
        <dbReference type="Proteomes" id="UP001231587"/>
    </source>
</evidence>
<evidence type="ECO:0000313" key="2">
    <source>
        <dbReference type="EMBL" id="MDQ0336981.1"/>
    </source>
</evidence>
<evidence type="ECO:0000313" key="3">
    <source>
        <dbReference type="Proteomes" id="UP001138672"/>
    </source>
</evidence>
<dbReference type="AlphaFoldDB" id="A0A9X0YKW9"/>
<dbReference type="Proteomes" id="UP001138672">
    <property type="component" value="Unassembled WGS sequence"/>
</dbReference>
<dbReference type="NCBIfam" id="TIGR04131">
    <property type="entry name" value="Bac_Flav_CTERM"/>
    <property type="match status" value="1"/>
</dbReference>
<dbReference type="OrthoDB" id="1140688at2"/>
<dbReference type="RefSeq" id="WP_057780862.1">
    <property type="nucleotide sequence ID" value="NZ_JAGGJQ010000006.1"/>
</dbReference>
<comment type="caution">
    <text evidence="1">The sequence shown here is derived from an EMBL/GenBank/DDBJ whole genome shotgun (WGS) entry which is preliminary data.</text>
</comment>
<protein>
    <submittedName>
        <fullName evidence="1">Gliding motility-associated-like protein</fullName>
    </submittedName>
</protein>
<sequence>MQKQIFYIIILFFNMGLFAQTSNKGVLSVSENTTFSIVEGFDNLSSGKFYNDGDTFVYSDLNNDGVLDFYENTGITRFIGSSIQNITGTEVSYLYNVVFNNSSSADPFHVSGEINISGISDFNQGIVDNDNYGGEITFNINGNHINTSDISYVDGFVNKLGDQEFMFPIGDQGHYRLAGISAPDDSNDFFRTKYYFENSNDLYSHDLKAENIREIDPLEYWDVHNLTDSPEGLMTFSWREYSMTGGLMQAVENNELTIVRWDESSNMWIDEGGVIDFENQTITTDVSGYGIFTFARLEGERELPCALVVYNYVSPNGDGKNDFFFIDKTSDECNLSLTVQVFNRWGVKVYETNDYGENGNVFDGRSSGRLTVKDSDKLPASTYFYVVKYKDSDDVDSQSYKQSGFLYLTDN</sequence>
<reference evidence="1" key="1">
    <citation type="submission" date="2021-03" db="EMBL/GenBank/DDBJ databases">
        <title>Genomic Encyclopedia of Type Strains, Phase IV (KMG-IV): sequencing the most valuable type-strain genomes for metagenomic binning, comparative biology and taxonomic classification.</title>
        <authorList>
            <person name="Goeker M."/>
        </authorList>
    </citation>
    <scope>NUCLEOTIDE SEQUENCE</scope>
    <source>
        <strain evidence="1">DSM 15523</strain>
        <strain evidence="2 4">DSM 16476</strain>
    </source>
</reference>